<dbReference type="Gene3D" id="1.10.1610.10">
    <property type="match status" value="1"/>
</dbReference>
<dbReference type="GO" id="GO:0008939">
    <property type="term" value="F:nicotinate-nucleotide-dimethylbenzimidazole phosphoribosyltransferase activity"/>
    <property type="evidence" value="ECO:0007669"/>
    <property type="project" value="UniProtKB-EC"/>
</dbReference>
<dbReference type="InterPro" id="IPR003200">
    <property type="entry name" value="Nict_dMeBzImd_PRibTrfase"/>
</dbReference>
<reference evidence="11 12" key="1">
    <citation type="submission" date="2020-08" db="EMBL/GenBank/DDBJ databases">
        <title>Aquariorum lacteus gen. nov., sp. nov., a new member of the family Comamonadaceae, isolated from freshwater aquarium.</title>
        <authorList>
            <person name="Chun S.-J."/>
        </authorList>
    </citation>
    <scope>NUCLEOTIDE SEQUENCE [LARGE SCALE GENOMIC DNA]</scope>
    <source>
        <strain evidence="11 12">SJAQ100</strain>
    </source>
</reference>
<dbReference type="SUPFAM" id="SSF52733">
    <property type="entry name" value="Nicotinate mononucleotide:5,6-dimethylbenzimidazole phosphoribosyltransferase (CobT)"/>
    <property type="match status" value="1"/>
</dbReference>
<dbReference type="RefSeq" id="WP_182664694.1">
    <property type="nucleotide sequence ID" value="NZ_JACIVI010000004.1"/>
</dbReference>
<dbReference type="Pfam" id="PF02277">
    <property type="entry name" value="DBI_PRT"/>
    <property type="match status" value="1"/>
</dbReference>
<dbReference type="CDD" id="cd02439">
    <property type="entry name" value="DMB-PRT_CobT"/>
    <property type="match status" value="1"/>
</dbReference>
<name>A0A839HJK9_9BURK</name>
<dbReference type="GO" id="GO:0009236">
    <property type="term" value="P:cobalamin biosynthetic process"/>
    <property type="evidence" value="ECO:0007669"/>
    <property type="project" value="UniProtKB-KW"/>
</dbReference>
<dbReference type="Gene3D" id="3.40.50.10210">
    <property type="match status" value="1"/>
</dbReference>
<dbReference type="InterPro" id="IPR036087">
    <property type="entry name" value="Nict_dMeBzImd_PRibTrfase_sf"/>
</dbReference>
<feature type="region of interest" description="Disordered" evidence="10">
    <location>
        <begin position="373"/>
        <end position="403"/>
    </location>
</feature>
<keyword evidence="12" id="KW-1185">Reference proteome</keyword>
<dbReference type="EMBL" id="JACIVI010000004">
    <property type="protein sequence ID" value="MBB1162595.1"/>
    <property type="molecule type" value="Genomic_DNA"/>
</dbReference>
<evidence type="ECO:0000256" key="7">
    <source>
        <dbReference type="ARBA" id="ARBA00022679"/>
    </source>
</evidence>
<evidence type="ECO:0000256" key="8">
    <source>
        <dbReference type="ARBA" id="ARBA00030686"/>
    </source>
</evidence>
<dbReference type="EC" id="2.4.2.21" evidence="3"/>
<protein>
    <recommendedName>
        <fullName evidence="4">Nicotinate-nucleotide--dimethylbenzimidazole phosphoribosyltransferase</fullName>
        <ecNumber evidence="3">2.4.2.21</ecNumber>
    </recommendedName>
    <alternativeName>
        <fullName evidence="8">N(1)-alpha-phosphoribosyltransferase</fullName>
    </alternativeName>
</protein>
<gene>
    <name evidence="11" type="ORF">H4F90_11460</name>
</gene>
<accession>A0A839HJK9</accession>
<comment type="similarity">
    <text evidence="2">Belongs to the CobT family.</text>
</comment>
<comment type="pathway">
    <text evidence="1">Nucleoside biosynthesis; alpha-ribazole biosynthesis; alpha-ribazole from 5,6-dimethylbenzimidazole: step 1/2.</text>
</comment>
<evidence type="ECO:0000256" key="5">
    <source>
        <dbReference type="ARBA" id="ARBA00022573"/>
    </source>
</evidence>
<organism evidence="11 12">
    <name type="scientific">Aquariibacter albus</name>
    <dbReference type="NCBI Taxonomy" id="2759899"/>
    <lineage>
        <taxon>Bacteria</taxon>
        <taxon>Pseudomonadati</taxon>
        <taxon>Pseudomonadota</taxon>
        <taxon>Betaproteobacteria</taxon>
        <taxon>Burkholderiales</taxon>
        <taxon>Sphaerotilaceae</taxon>
        <taxon>Aquariibacter</taxon>
    </lineage>
</organism>
<evidence type="ECO:0000256" key="3">
    <source>
        <dbReference type="ARBA" id="ARBA00011991"/>
    </source>
</evidence>
<evidence type="ECO:0000256" key="10">
    <source>
        <dbReference type="SAM" id="MobiDB-lite"/>
    </source>
</evidence>
<comment type="catalytic activity">
    <reaction evidence="9">
        <text>5,6-dimethylbenzimidazole + nicotinate beta-D-ribonucleotide = alpha-ribazole 5'-phosphate + nicotinate + H(+)</text>
        <dbReference type="Rhea" id="RHEA:11196"/>
        <dbReference type="ChEBI" id="CHEBI:15378"/>
        <dbReference type="ChEBI" id="CHEBI:15890"/>
        <dbReference type="ChEBI" id="CHEBI:32544"/>
        <dbReference type="ChEBI" id="CHEBI:57502"/>
        <dbReference type="ChEBI" id="CHEBI:57918"/>
        <dbReference type="EC" id="2.4.2.21"/>
    </reaction>
</comment>
<dbReference type="AlphaFoldDB" id="A0A839HJK9"/>
<dbReference type="PANTHER" id="PTHR43463">
    <property type="entry name" value="NICOTINATE-NUCLEOTIDE--DIMETHYLBENZIMIDAZOLE PHOSPHORIBOSYLTRANSFERASE"/>
    <property type="match status" value="1"/>
</dbReference>
<keyword evidence="7 11" id="KW-0808">Transferase</keyword>
<evidence type="ECO:0000256" key="1">
    <source>
        <dbReference type="ARBA" id="ARBA00005049"/>
    </source>
</evidence>
<dbReference type="UniPathway" id="UPA00061">
    <property type="reaction ID" value="UER00516"/>
</dbReference>
<keyword evidence="5" id="KW-0169">Cobalamin biosynthesis</keyword>
<evidence type="ECO:0000256" key="6">
    <source>
        <dbReference type="ARBA" id="ARBA00022676"/>
    </source>
</evidence>
<keyword evidence="6 11" id="KW-0328">Glycosyltransferase</keyword>
<evidence type="ECO:0000256" key="4">
    <source>
        <dbReference type="ARBA" id="ARBA00015486"/>
    </source>
</evidence>
<proteinExistence type="inferred from homology"/>
<sequence length="403" mass="42116">MAVPELPPRPASAQRRRAAGFAPIAPIHSQPWLRDALQAKLRRRHGVTGYHGELEAVAIRLGLIQNTVKPRLRSPQLLVVAGDHGLAVDLGRNGLPGSGEQVSHLLGGRVPMTAFAFQQRLGLTVVDAGLAEDLPPNPALLSRKIAYGSHNARLGQAMNAAQAEAGLRAGLEIVDGLPGNLLACAGMGVGSLESASLILSELGRLPLRELLIDPHMTADRLSRLLVVMQSAQKRHLGARGPIEVLCAYGGHEIAVLAGAMIAAAGQRRTLLVDGVPACAALAIAARLAPAVVDYAFFARSSPHPGLDQAFSVFHANALLELDLDAPDGTGAVLAWPMLSAAAALLGEVSETVPGWIPEPPLITDEISAPPAADRLPRLRSSLPPADLRQLPTVSDTVDPPALA</sequence>
<evidence type="ECO:0000256" key="9">
    <source>
        <dbReference type="ARBA" id="ARBA00047340"/>
    </source>
</evidence>
<evidence type="ECO:0000256" key="2">
    <source>
        <dbReference type="ARBA" id="ARBA00007110"/>
    </source>
</evidence>
<evidence type="ECO:0000313" key="12">
    <source>
        <dbReference type="Proteomes" id="UP000586093"/>
    </source>
</evidence>
<dbReference type="InterPro" id="IPR023195">
    <property type="entry name" value="Nict_dMeBzImd_PRibTrfase_N"/>
</dbReference>
<evidence type="ECO:0000313" key="11">
    <source>
        <dbReference type="EMBL" id="MBB1162595.1"/>
    </source>
</evidence>
<comment type="caution">
    <text evidence="11">The sequence shown here is derived from an EMBL/GenBank/DDBJ whole genome shotgun (WGS) entry which is preliminary data.</text>
</comment>
<dbReference type="PANTHER" id="PTHR43463:SF1">
    <property type="entry name" value="NICOTINATE-NUCLEOTIDE--DIMETHYLBENZIMIDAZOLE PHOSPHORIBOSYLTRANSFERASE"/>
    <property type="match status" value="1"/>
</dbReference>
<dbReference type="Proteomes" id="UP000586093">
    <property type="component" value="Unassembled WGS sequence"/>
</dbReference>